<dbReference type="InterPro" id="IPR026919">
    <property type="entry name" value="ADGRV1"/>
</dbReference>
<dbReference type="GO" id="GO:0010855">
    <property type="term" value="F:adenylate cyclase inhibitor activity"/>
    <property type="evidence" value="ECO:0007669"/>
    <property type="project" value="TreeGrafter"/>
</dbReference>
<dbReference type="GO" id="GO:0005737">
    <property type="term" value="C:cytoplasm"/>
    <property type="evidence" value="ECO:0007669"/>
    <property type="project" value="TreeGrafter"/>
</dbReference>
<name>A0A9X0D6M0_9CNID</name>
<keyword evidence="2" id="KW-0812">Transmembrane</keyword>
<reference evidence="3" key="1">
    <citation type="submission" date="2023-01" db="EMBL/GenBank/DDBJ databases">
        <title>Genome assembly of the deep-sea coral Lophelia pertusa.</title>
        <authorList>
            <person name="Herrera S."/>
            <person name="Cordes E."/>
        </authorList>
    </citation>
    <scope>NUCLEOTIDE SEQUENCE</scope>
    <source>
        <strain evidence="3">USNM1676648</strain>
        <tissue evidence="3">Polyp</tissue>
    </source>
</reference>
<feature type="transmembrane region" description="Helical" evidence="2">
    <location>
        <begin position="272"/>
        <end position="296"/>
    </location>
</feature>
<organism evidence="3 4">
    <name type="scientific">Desmophyllum pertusum</name>
    <dbReference type="NCBI Taxonomy" id="174260"/>
    <lineage>
        <taxon>Eukaryota</taxon>
        <taxon>Metazoa</taxon>
        <taxon>Cnidaria</taxon>
        <taxon>Anthozoa</taxon>
        <taxon>Hexacorallia</taxon>
        <taxon>Scleractinia</taxon>
        <taxon>Caryophylliina</taxon>
        <taxon>Caryophylliidae</taxon>
        <taxon>Desmophyllum</taxon>
    </lineage>
</organism>
<keyword evidence="2" id="KW-1133">Transmembrane helix</keyword>
<evidence type="ECO:0000256" key="2">
    <source>
        <dbReference type="SAM" id="Phobius"/>
    </source>
</evidence>
<keyword evidence="4" id="KW-1185">Reference proteome</keyword>
<feature type="compositionally biased region" description="Basic and acidic residues" evidence="1">
    <location>
        <begin position="481"/>
        <end position="492"/>
    </location>
</feature>
<sequence>MMDKNKTEEGPVSNPKYTRPKQFMLGNYSFVIKALDPVNNTVQEGFKFAKPITIAMFYDVDNLVKANKEHVNNEVTNEDIDPVLYLWDPENETWFDASLTCPEPWSHVNRTIKLLTVKVCHLTQFSFLWSFYAQNGLVLFDKNNSLYNEDGVVEVFRTRQVTNLEFPVRRAKGSLGDVTVQWSLYQNESSHSVELLWPTSGKITLSDGQWNDSFIVSIDNNNKKEASESVVWVQLDEATGGAVLASRDQTTAKILIAANERPSTGRRSSTSWKWIVTGACSALLLILIIVILVYWVRRKQHKSERIDDRTAEIELPYCSSMSERKKRGLTVPEMHSGDIGTARPVPKSTQMALSSELGTPDMHHVWRLEHSGDEAPSRSASVESLIDDDSDTGMRPVAGKKRSTKRRFTGLLRVASKDKYHLRPHTASTPASSDDEMETSFTTAEKGLTNPLYDAGQDCSRNNLDAESPQGLTSRGRRQRRDVPLRNARADYVDTLDGSDSTKIEEKKSSTVQSTVSNTPTNTAEDTTMKTTNESEAQERK</sequence>
<feature type="region of interest" description="Disordered" evidence="1">
    <location>
        <begin position="371"/>
        <end position="541"/>
    </location>
</feature>
<dbReference type="InterPro" id="IPR038081">
    <property type="entry name" value="CalX-like_sf"/>
</dbReference>
<dbReference type="SUPFAM" id="SSF141072">
    <property type="entry name" value="CalX-like"/>
    <property type="match status" value="1"/>
</dbReference>
<accession>A0A9X0D6M0</accession>
<evidence type="ECO:0000313" key="3">
    <source>
        <dbReference type="EMBL" id="KAJ7389367.1"/>
    </source>
</evidence>
<dbReference type="GO" id="GO:0001965">
    <property type="term" value="F:G-protein alpha-subunit binding"/>
    <property type="evidence" value="ECO:0007669"/>
    <property type="project" value="TreeGrafter"/>
</dbReference>
<dbReference type="GO" id="GO:0004930">
    <property type="term" value="F:G protein-coupled receptor activity"/>
    <property type="evidence" value="ECO:0007669"/>
    <property type="project" value="InterPro"/>
</dbReference>
<dbReference type="Gene3D" id="2.60.40.2030">
    <property type="match status" value="1"/>
</dbReference>
<comment type="caution">
    <text evidence="3">The sequence shown here is derived from an EMBL/GenBank/DDBJ whole genome shotgun (WGS) entry which is preliminary data.</text>
</comment>
<feature type="compositionally biased region" description="Polar residues" evidence="1">
    <location>
        <begin position="510"/>
        <end position="535"/>
    </location>
</feature>
<evidence type="ECO:0000313" key="4">
    <source>
        <dbReference type="Proteomes" id="UP001163046"/>
    </source>
</evidence>
<dbReference type="EMBL" id="MU825435">
    <property type="protein sequence ID" value="KAJ7389367.1"/>
    <property type="molecule type" value="Genomic_DNA"/>
</dbReference>
<dbReference type="PANTHER" id="PTHR46682">
    <property type="entry name" value="ADHESION G-PROTEIN COUPLED RECEPTOR V1"/>
    <property type="match status" value="1"/>
</dbReference>
<feature type="compositionally biased region" description="Polar residues" evidence="1">
    <location>
        <begin position="459"/>
        <end position="473"/>
    </location>
</feature>
<dbReference type="AlphaFoldDB" id="A0A9X0D6M0"/>
<evidence type="ECO:0000256" key="1">
    <source>
        <dbReference type="SAM" id="MobiDB-lite"/>
    </source>
</evidence>
<dbReference type="GO" id="GO:0016020">
    <property type="term" value="C:membrane"/>
    <property type="evidence" value="ECO:0007669"/>
    <property type="project" value="InterPro"/>
</dbReference>
<dbReference type="GO" id="GO:0071277">
    <property type="term" value="P:cellular response to calcium ion"/>
    <property type="evidence" value="ECO:0007669"/>
    <property type="project" value="TreeGrafter"/>
</dbReference>
<dbReference type="PANTHER" id="PTHR46682:SF1">
    <property type="entry name" value="ADHESION G-PROTEIN COUPLED RECEPTOR V1"/>
    <property type="match status" value="1"/>
</dbReference>
<keyword evidence="2" id="KW-0472">Membrane</keyword>
<feature type="compositionally biased region" description="Basic and acidic residues" evidence="1">
    <location>
        <begin position="500"/>
        <end position="509"/>
    </location>
</feature>
<protein>
    <submittedName>
        <fullName evidence="3">Uncharacterized protein</fullName>
    </submittedName>
</protein>
<feature type="compositionally biased region" description="Basic residues" evidence="1">
    <location>
        <begin position="398"/>
        <end position="408"/>
    </location>
</feature>
<gene>
    <name evidence="3" type="ORF">OS493_032224</name>
</gene>
<dbReference type="Proteomes" id="UP001163046">
    <property type="component" value="Unassembled WGS sequence"/>
</dbReference>
<dbReference type="OrthoDB" id="5987097at2759"/>
<proteinExistence type="predicted"/>